<dbReference type="Proteomes" id="UP001432099">
    <property type="component" value="Chromosome"/>
</dbReference>
<feature type="transmembrane region" description="Helical" evidence="1">
    <location>
        <begin position="12"/>
        <end position="28"/>
    </location>
</feature>
<keyword evidence="1" id="KW-1133">Transmembrane helix</keyword>
<evidence type="ECO:0000313" key="3">
    <source>
        <dbReference type="Proteomes" id="UP001432099"/>
    </source>
</evidence>
<name>A0ABN6ZBG2_9FIRM</name>
<dbReference type="InterPro" id="IPR025664">
    <property type="entry name" value="Spore_III_AC/AD"/>
</dbReference>
<evidence type="ECO:0008006" key="4">
    <source>
        <dbReference type="Google" id="ProtNLM"/>
    </source>
</evidence>
<evidence type="ECO:0000256" key="1">
    <source>
        <dbReference type="SAM" id="Phobius"/>
    </source>
</evidence>
<accession>A0ABN6ZBG2</accession>
<feature type="transmembrane region" description="Helical" evidence="1">
    <location>
        <begin position="40"/>
        <end position="61"/>
    </location>
</feature>
<keyword evidence="3" id="KW-1185">Reference proteome</keyword>
<reference evidence="2" key="1">
    <citation type="journal article" date="2024" name="Int. J. Syst. Evol. Microbiol.">
        <title>Turicibacter faecis sp. nov., isolated from faeces of heart failure mouse model.</title>
        <authorList>
            <person name="Imamura Y."/>
            <person name="Motooka D."/>
            <person name="Nakajima Y."/>
            <person name="Ito S."/>
            <person name="Kitakaze M."/>
            <person name="Iida T."/>
            <person name="Nakamura S."/>
        </authorList>
    </citation>
    <scope>NUCLEOTIDE SEQUENCE</scope>
    <source>
        <strain evidence="2">TC023</strain>
    </source>
</reference>
<keyword evidence="1" id="KW-0472">Membrane</keyword>
<dbReference type="Pfam" id="PF06686">
    <property type="entry name" value="SpoIIIAC"/>
    <property type="match status" value="1"/>
</dbReference>
<evidence type="ECO:0000313" key="2">
    <source>
        <dbReference type="EMBL" id="BEH91103.1"/>
    </source>
</evidence>
<proteinExistence type="predicted"/>
<sequence length="70" mass="7929">MNMPMVDVTGLLRFAGVAFLLGFVALFFKKFDVGKEISDLVMLAGYVYMLVFIVQLIEVLMTSLRTIFML</sequence>
<dbReference type="EMBL" id="AP028127">
    <property type="protein sequence ID" value="BEH91103.1"/>
    <property type="molecule type" value="Genomic_DNA"/>
</dbReference>
<gene>
    <name evidence="2" type="ORF">T23_12050</name>
</gene>
<keyword evidence="1" id="KW-0812">Transmembrane</keyword>
<protein>
    <recommendedName>
        <fullName evidence="4">Stage III sporulation protein AC</fullName>
    </recommendedName>
</protein>
<organism evidence="2 3">
    <name type="scientific">Turicibacter faecis</name>
    <dbReference type="NCBI Taxonomy" id="2963365"/>
    <lineage>
        <taxon>Bacteria</taxon>
        <taxon>Bacillati</taxon>
        <taxon>Bacillota</taxon>
        <taxon>Erysipelotrichia</taxon>
        <taxon>Erysipelotrichales</taxon>
        <taxon>Turicibacteraceae</taxon>
        <taxon>Turicibacter</taxon>
    </lineage>
</organism>